<dbReference type="PANTHER" id="PTHR24363:SF0">
    <property type="entry name" value="SERINE_THREONINE KINASE LIKE DOMAIN CONTAINING 1"/>
    <property type="match status" value="1"/>
</dbReference>
<keyword evidence="10" id="KW-0472">Membrane</keyword>
<feature type="compositionally biased region" description="Low complexity" evidence="9">
    <location>
        <begin position="416"/>
        <end position="426"/>
    </location>
</feature>
<evidence type="ECO:0000313" key="13">
    <source>
        <dbReference type="Proteomes" id="UP000031532"/>
    </source>
</evidence>
<feature type="region of interest" description="Disordered" evidence="9">
    <location>
        <begin position="501"/>
        <end position="549"/>
    </location>
</feature>
<dbReference type="Pfam" id="PF00069">
    <property type="entry name" value="Pkinase"/>
    <property type="match status" value="1"/>
</dbReference>
<keyword evidence="10" id="KW-1133">Transmembrane helix</keyword>
<evidence type="ECO:0000256" key="6">
    <source>
        <dbReference type="ARBA" id="ARBA00022840"/>
    </source>
</evidence>
<keyword evidence="5 12" id="KW-0418">Kinase</keyword>
<dbReference type="CDD" id="cd14014">
    <property type="entry name" value="STKc_PknB_like"/>
    <property type="match status" value="1"/>
</dbReference>
<dbReference type="Gene3D" id="1.10.510.10">
    <property type="entry name" value="Transferase(Phosphotransferase) domain 1"/>
    <property type="match status" value="1"/>
</dbReference>
<dbReference type="PRINTS" id="PR01217">
    <property type="entry name" value="PRICHEXTENSN"/>
</dbReference>
<proteinExistence type="predicted"/>
<comment type="catalytic activity">
    <reaction evidence="8">
        <text>L-seryl-[protein] + ATP = O-phospho-L-seryl-[protein] + ADP + H(+)</text>
        <dbReference type="Rhea" id="RHEA:17989"/>
        <dbReference type="Rhea" id="RHEA-COMP:9863"/>
        <dbReference type="Rhea" id="RHEA-COMP:11604"/>
        <dbReference type="ChEBI" id="CHEBI:15378"/>
        <dbReference type="ChEBI" id="CHEBI:29999"/>
        <dbReference type="ChEBI" id="CHEBI:30616"/>
        <dbReference type="ChEBI" id="CHEBI:83421"/>
        <dbReference type="ChEBI" id="CHEBI:456216"/>
        <dbReference type="EC" id="2.7.11.1"/>
    </reaction>
</comment>
<comment type="catalytic activity">
    <reaction evidence="7">
        <text>L-threonyl-[protein] + ATP = O-phospho-L-threonyl-[protein] + ADP + H(+)</text>
        <dbReference type="Rhea" id="RHEA:46608"/>
        <dbReference type="Rhea" id="RHEA-COMP:11060"/>
        <dbReference type="Rhea" id="RHEA-COMP:11605"/>
        <dbReference type="ChEBI" id="CHEBI:15378"/>
        <dbReference type="ChEBI" id="CHEBI:30013"/>
        <dbReference type="ChEBI" id="CHEBI:30616"/>
        <dbReference type="ChEBI" id="CHEBI:61977"/>
        <dbReference type="ChEBI" id="CHEBI:456216"/>
        <dbReference type="EC" id="2.7.11.1"/>
    </reaction>
</comment>
<dbReference type="PROSITE" id="PS50011">
    <property type="entry name" value="PROTEIN_KINASE_DOM"/>
    <property type="match status" value="1"/>
</dbReference>
<feature type="compositionally biased region" description="Polar residues" evidence="9">
    <location>
        <begin position="518"/>
        <end position="549"/>
    </location>
</feature>
<evidence type="ECO:0000256" key="8">
    <source>
        <dbReference type="ARBA" id="ARBA00048679"/>
    </source>
</evidence>
<evidence type="ECO:0000256" key="10">
    <source>
        <dbReference type="SAM" id="Phobius"/>
    </source>
</evidence>
<reference evidence="12 13" key="1">
    <citation type="journal article" date="2015" name="Genome Announc.">
        <title>Draft Genome Sequence of the Terrestrial Cyanobacterium Scytonema millei VB511283, Isolated from Eastern India.</title>
        <authorList>
            <person name="Sen D."/>
            <person name="Chandrababunaidu M.M."/>
            <person name="Singh D."/>
            <person name="Sanghi N."/>
            <person name="Ghorai A."/>
            <person name="Mishra G.P."/>
            <person name="Madduluri M."/>
            <person name="Adhikary S.P."/>
            <person name="Tripathy S."/>
        </authorList>
    </citation>
    <scope>NUCLEOTIDE SEQUENCE [LARGE SCALE GENOMIC DNA]</scope>
    <source>
        <strain evidence="12 13">VB511283</strain>
    </source>
</reference>
<evidence type="ECO:0000256" key="9">
    <source>
        <dbReference type="SAM" id="MobiDB-lite"/>
    </source>
</evidence>
<dbReference type="EMBL" id="JTJC03000017">
    <property type="protein sequence ID" value="NHC38303.1"/>
    <property type="molecule type" value="Genomic_DNA"/>
</dbReference>
<keyword evidence="6" id="KW-0067">ATP-binding</keyword>
<gene>
    <name evidence="12" type="ORF">QH73_0027390</name>
</gene>
<dbReference type="AlphaFoldDB" id="A0A9X5EBY1"/>
<evidence type="ECO:0000259" key="11">
    <source>
        <dbReference type="PROSITE" id="PS50011"/>
    </source>
</evidence>
<keyword evidence="3" id="KW-0808">Transferase</keyword>
<feature type="compositionally biased region" description="Pro residues" evidence="9">
    <location>
        <begin position="319"/>
        <end position="415"/>
    </location>
</feature>
<feature type="transmembrane region" description="Helical" evidence="10">
    <location>
        <begin position="476"/>
        <end position="497"/>
    </location>
</feature>
<evidence type="ECO:0000313" key="12">
    <source>
        <dbReference type="EMBL" id="NHC38303.1"/>
    </source>
</evidence>
<keyword evidence="4" id="KW-0547">Nucleotide-binding</keyword>
<feature type="domain" description="Protein kinase" evidence="11">
    <location>
        <begin position="10"/>
        <end position="280"/>
    </location>
</feature>
<feature type="region of interest" description="Disordered" evidence="9">
    <location>
        <begin position="277"/>
        <end position="444"/>
    </location>
</feature>
<dbReference type="InterPro" id="IPR000719">
    <property type="entry name" value="Prot_kinase_dom"/>
</dbReference>
<dbReference type="Proteomes" id="UP000031532">
    <property type="component" value="Unassembled WGS sequence"/>
</dbReference>
<dbReference type="RefSeq" id="WP_132867296.1">
    <property type="nucleotide sequence ID" value="NZ_JTJC03000017.1"/>
</dbReference>
<evidence type="ECO:0000256" key="2">
    <source>
        <dbReference type="ARBA" id="ARBA00022527"/>
    </source>
</evidence>
<sequence>MAAILLKNRYRVLQELANGRFGKTFLAEDTQMPSGKKCIIKQLKPSENSPQVDRIIREKFQREAATLETLGDINSQIPRLYAYFVEAGEFYLVQEWIQGQTLSDRVQQVGLFSEREVKEILLNILPVLQYIHSQGIIHRDLKPDNIIWRSRDSKPVLIDFGAIKEIMGTTVTPSGRATSSIVVGTPGFIPNEQAAGKPLFASDLYALGLTAIYLLTGKMPQELKTNPLTGEIHWRQQTLNVSPKFAAILDKTIQPSARDRYMNAPAMLAALQQLDTHTVPSKASASQTPSAAPPPTPTPPRVSAPQTPPATPPRVSTPQSPPATPPNPTPPRVSAPQSPPATPPNPTPPRVSAPQSPPATPPNPTPPRVSAPQSPPATPPNPTPPRVSTPQTPPATPPNPTPPRVSTPQTPPATPVAPASQTIIPESSPPPPTAVSTPPNQVERKEIHTGVTSGKASHEKLKTSAATSKLVTLAKAALILCGSLVALAVLFVAISYVTRPKTNSINNDSPEAIAEQNGKPSELNSSATANNQPNAVSPQPGSTPSSLSEQVKIGRLKTYTYNTNLFSIDVPEDWQRRDRSTTGEAIVSWYDPSNNAAIVVDVFTREAFQQKGQISQERLNRFLARAAQQQYRANPDFQLAATEPASGGWLQVHWTYTVTNLQGKKSKMLGYGYVKQDDDKISYIHFIVPETQYPQLRSQLGKVTSSYRVNSTAPLP</sequence>
<dbReference type="SUPFAM" id="SSF56112">
    <property type="entry name" value="Protein kinase-like (PK-like)"/>
    <property type="match status" value="1"/>
</dbReference>
<evidence type="ECO:0000256" key="7">
    <source>
        <dbReference type="ARBA" id="ARBA00047899"/>
    </source>
</evidence>
<organism evidence="12 13">
    <name type="scientific">Scytonema millei VB511283</name>
    <dbReference type="NCBI Taxonomy" id="1245923"/>
    <lineage>
        <taxon>Bacteria</taxon>
        <taxon>Bacillati</taxon>
        <taxon>Cyanobacteriota</taxon>
        <taxon>Cyanophyceae</taxon>
        <taxon>Nostocales</taxon>
        <taxon>Scytonemataceae</taxon>
        <taxon>Scytonema</taxon>
    </lineage>
</organism>
<evidence type="ECO:0000256" key="5">
    <source>
        <dbReference type="ARBA" id="ARBA00022777"/>
    </source>
</evidence>
<comment type="caution">
    <text evidence="12">The sequence shown here is derived from an EMBL/GenBank/DDBJ whole genome shotgun (WGS) entry which is preliminary data.</text>
</comment>
<feature type="compositionally biased region" description="Pro residues" evidence="9">
    <location>
        <begin position="291"/>
        <end position="312"/>
    </location>
</feature>
<protein>
    <recommendedName>
        <fullName evidence="1">non-specific serine/threonine protein kinase</fullName>
        <ecNumber evidence="1">2.7.11.1</ecNumber>
    </recommendedName>
</protein>
<dbReference type="SMART" id="SM00220">
    <property type="entry name" value="S_TKc"/>
    <property type="match status" value="1"/>
</dbReference>
<evidence type="ECO:0000256" key="4">
    <source>
        <dbReference type="ARBA" id="ARBA00022741"/>
    </source>
</evidence>
<name>A0A9X5EBY1_9CYAN</name>
<evidence type="ECO:0000256" key="1">
    <source>
        <dbReference type="ARBA" id="ARBA00012513"/>
    </source>
</evidence>
<accession>A0A9X5EBY1</accession>
<dbReference type="Gene3D" id="3.40.1000.10">
    <property type="entry name" value="Mog1/PsbP, alpha/beta/alpha sandwich"/>
    <property type="match status" value="1"/>
</dbReference>
<keyword evidence="13" id="KW-1185">Reference proteome</keyword>
<dbReference type="PANTHER" id="PTHR24363">
    <property type="entry name" value="SERINE/THREONINE PROTEIN KINASE"/>
    <property type="match status" value="1"/>
</dbReference>
<keyword evidence="2 12" id="KW-0723">Serine/threonine-protein kinase</keyword>
<dbReference type="OrthoDB" id="507628at2"/>
<keyword evidence="10" id="KW-0812">Transmembrane</keyword>
<dbReference type="InterPro" id="IPR011009">
    <property type="entry name" value="Kinase-like_dom_sf"/>
</dbReference>
<dbReference type="GO" id="GO:0005524">
    <property type="term" value="F:ATP binding"/>
    <property type="evidence" value="ECO:0007669"/>
    <property type="project" value="UniProtKB-KW"/>
</dbReference>
<dbReference type="GO" id="GO:0004674">
    <property type="term" value="F:protein serine/threonine kinase activity"/>
    <property type="evidence" value="ECO:0007669"/>
    <property type="project" value="UniProtKB-KW"/>
</dbReference>
<evidence type="ECO:0000256" key="3">
    <source>
        <dbReference type="ARBA" id="ARBA00022679"/>
    </source>
</evidence>
<dbReference type="EC" id="2.7.11.1" evidence="1"/>
<feature type="compositionally biased region" description="Low complexity" evidence="9">
    <location>
        <begin position="280"/>
        <end position="290"/>
    </location>
</feature>